<proteinExistence type="predicted"/>
<dbReference type="KEGG" id="nau:109233084"/>
<dbReference type="Pfam" id="PF20705">
    <property type="entry name" value="DUF6821"/>
    <property type="match status" value="1"/>
</dbReference>
<dbReference type="PANTHER" id="PTHR33646">
    <property type="entry name" value="GB|AAF00631.1"/>
    <property type="match status" value="1"/>
</dbReference>
<name>A0A1J6IIZ3_NICAT</name>
<dbReference type="EMBL" id="MJEQ01037192">
    <property type="protein sequence ID" value="OIS97702.1"/>
    <property type="molecule type" value="Genomic_DNA"/>
</dbReference>
<accession>A0A1J6IIZ3</accession>
<dbReference type="OMA" id="TEWEILP"/>
<dbReference type="Gramene" id="OIS97702">
    <property type="protein sequence ID" value="OIS97702"/>
    <property type="gene ID" value="A4A49_08578"/>
</dbReference>
<gene>
    <name evidence="3" type="ORF">A4A49_08578</name>
</gene>
<dbReference type="STRING" id="49451.A0A1J6IIZ3"/>
<dbReference type="AlphaFoldDB" id="A0A1J6IIZ3"/>
<comment type="caution">
    <text evidence="3">The sequence shown here is derived from an EMBL/GenBank/DDBJ whole genome shotgun (WGS) entry which is preliminary data.</text>
</comment>
<dbReference type="Proteomes" id="UP000187609">
    <property type="component" value="Unassembled WGS sequence"/>
</dbReference>
<evidence type="ECO:0000256" key="1">
    <source>
        <dbReference type="SAM" id="Phobius"/>
    </source>
</evidence>
<dbReference type="InterPro" id="IPR049224">
    <property type="entry name" value="DUF6821"/>
</dbReference>
<keyword evidence="1" id="KW-0812">Transmembrane</keyword>
<reference evidence="3" key="1">
    <citation type="submission" date="2016-11" db="EMBL/GenBank/DDBJ databases">
        <title>The genome of Nicotiana attenuata.</title>
        <authorList>
            <person name="Xu S."/>
            <person name="Brockmoeller T."/>
            <person name="Gaquerel E."/>
            <person name="Navarro A."/>
            <person name="Kuhl H."/>
            <person name="Gase K."/>
            <person name="Ling Z."/>
            <person name="Zhou W."/>
            <person name="Kreitzer C."/>
            <person name="Stanke M."/>
            <person name="Tang H."/>
            <person name="Lyons E."/>
            <person name="Pandey P."/>
            <person name="Pandey S.P."/>
            <person name="Timmermann B."/>
            <person name="Baldwin I.T."/>
        </authorList>
    </citation>
    <scope>NUCLEOTIDE SEQUENCE [LARGE SCALE GENOMIC DNA]</scope>
    <source>
        <strain evidence="3">UT</strain>
    </source>
</reference>
<sequence length="263" mass="29879">MDLETEWEILPNNGLLEIHDYGGKNISFRKYDSQFIDSKEHSRVPNQLIVTLPNQLNPSIQNIQEDDEVIKEVITKVPLEEATTMENEQDQVSQVFFKKMKETEYENMKLDSPKFSNKTCVSQIDSGPLPFDDKAEVVDKESSTVIKKRENMEADIEKNNGGLNLWNWSLTGIGAICSFGVAAATICIFIGNHQKQKQNKQNQKLKFQFSDDKKMKQMVEQPTKLNEAICGVIGVPITNKRITDVEGLLLRSLEHIQDCLSVS</sequence>
<protein>
    <recommendedName>
        <fullName evidence="2">DUF6821 domain-containing protein</fullName>
    </recommendedName>
</protein>
<organism evidence="3 4">
    <name type="scientific">Nicotiana attenuata</name>
    <name type="common">Coyote tobacco</name>
    <dbReference type="NCBI Taxonomy" id="49451"/>
    <lineage>
        <taxon>Eukaryota</taxon>
        <taxon>Viridiplantae</taxon>
        <taxon>Streptophyta</taxon>
        <taxon>Embryophyta</taxon>
        <taxon>Tracheophyta</taxon>
        <taxon>Spermatophyta</taxon>
        <taxon>Magnoliopsida</taxon>
        <taxon>eudicotyledons</taxon>
        <taxon>Gunneridae</taxon>
        <taxon>Pentapetalae</taxon>
        <taxon>asterids</taxon>
        <taxon>lamiids</taxon>
        <taxon>Solanales</taxon>
        <taxon>Solanaceae</taxon>
        <taxon>Nicotianoideae</taxon>
        <taxon>Nicotianeae</taxon>
        <taxon>Nicotiana</taxon>
    </lineage>
</organism>
<evidence type="ECO:0000259" key="2">
    <source>
        <dbReference type="Pfam" id="PF20705"/>
    </source>
</evidence>
<evidence type="ECO:0000313" key="3">
    <source>
        <dbReference type="EMBL" id="OIS97702.1"/>
    </source>
</evidence>
<evidence type="ECO:0000313" key="4">
    <source>
        <dbReference type="Proteomes" id="UP000187609"/>
    </source>
</evidence>
<keyword evidence="4" id="KW-1185">Reference proteome</keyword>
<dbReference type="InterPro" id="IPR045883">
    <property type="entry name" value="At4g13530-like"/>
</dbReference>
<keyword evidence="1" id="KW-0472">Membrane</keyword>
<keyword evidence="1" id="KW-1133">Transmembrane helix</keyword>
<dbReference type="OrthoDB" id="766965at2759"/>
<dbReference type="PANTHER" id="PTHR33646:SF10">
    <property type="entry name" value="TRANSMEMBRANE PROTEIN"/>
    <property type="match status" value="1"/>
</dbReference>
<feature type="transmembrane region" description="Helical" evidence="1">
    <location>
        <begin position="165"/>
        <end position="191"/>
    </location>
</feature>
<feature type="domain" description="DUF6821" evidence="2">
    <location>
        <begin position="88"/>
        <end position="243"/>
    </location>
</feature>